<dbReference type="InterPro" id="IPR011051">
    <property type="entry name" value="RmlC_Cupin_sf"/>
</dbReference>
<accession>A0ABS2JSF0</accession>
<name>A0ABS2JSF0_9GAMM</name>
<dbReference type="PANTHER" id="PTHR38599:SF1">
    <property type="entry name" value="CUPIN DOMAIN PROTEIN (AFU_ORTHOLOGUE AFUA_3G13620)"/>
    <property type="match status" value="1"/>
</dbReference>
<reference evidence="3 4" key="1">
    <citation type="submission" date="2020-10" db="EMBL/GenBank/DDBJ databases">
        <title>Phylogeny of dyella-like bacteria.</title>
        <authorList>
            <person name="Fu J."/>
        </authorList>
    </citation>
    <scope>NUCLEOTIDE SEQUENCE [LARGE SCALE GENOMIC DNA]</scope>
    <source>
        <strain evidence="3 4">THG-B117</strain>
    </source>
</reference>
<feature type="domain" description="Cupin type-2" evidence="2">
    <location>
        <begin position="55"/>
        <end position="125"/>
    </location>
</feature>
<sequence>MKTSFSGFASVLFSLVIAFGAASAAHAHQGGEESVQPLMKQPLPDVPGKNALMATVTLAPGQSAAPHLHPGSIFAYVLEGEVISQLEGQDAKTYTAGQSWYEPPRTHHLVTRNASTTQPAKLLVWAIVAPQDPIKLPLPQTSSLNPVLPALVAQ</sequence>
<dbReference type="SUPFAM" id="SSF51182">
    <property type="entry name" value="RmlC-like cupins"/>
    <property type="match status" value="1"/>
</dbReference>
<evidence type="ECO:0000313" key="4">
    <source>
        <dbReference type="Proteomes" id="UP001430065"/>
    </source>
</evidence>
<dbReference type="InterPro" id="IPR014710">
    <property type="entry name" value="RmlC-like_jellyroll"/>
</dbReference>
<organism evidence="3 4">
    <name type="scientific">Dyella kyungheensis</name>
    <dbReference type="NCBI Taxonomy" id="1242174"/>
    <lineage>
        <taxon>Bacteria</taxon>
        <taxon>Pseudomonadati</taxon>
        <taxon>Pseudomonadota</taxon>
        <taxon>Gammaproteobacteria</taxon>
        <taxon>Lysobacterales</taxon>
        <taxon>Rhodanobacteraceae</taxon>
        <taxon>Dyella</taxon>
    </lineage>
</organism>
<dbReference type="Pfam" id="PF07883">
    <property type="entry name" value="Cupin_2"/>
    <property type="match status" value="1"/>
</dbReference>
<dbReference type="CDD" id="cd02234">
    <property type="entry name" value="cupin_BLR7677-like"/>
    <property type="match status" value="1"/>
</dbReference>
<proteinExistence type="predicted"/>
<evidence type="ECO:0000313" key="3">
    <source>
        <dbReference type="EMBL" id="MBM7121959.1"/>
    </source>
</evidence>
<dbReference type="Gene3D" id="2.60.120.10">
    <property type="entry name" value="Jelly Rolls"/>
    <property type="match status" value="1"/>
</dbReference>
<dbReference type="InterPro" id="IPR013096">
    <property type="entry name" value="Cupin_2"/>
</dbReference>
<dbReference type="Proteomes" id="UP001430065">
    <property type="component" value="Unassembled WGS sequence"/>
</dbReference>
<evidence type="ECO:0000256" key="1">
    <source>
        <dbReference type="SAM" id="SignalP"/>
    </source>
</evidence>
<dbReference type="EMBL" id="JADIKC010000005">
    <property type="protein sequence ID" value="MBM7121959.1"/>
    <property type="molecule type" value="Genomic_DNA"/>
</dbReference>
<gene>
    <name evidence="3" type="ORF">ISP20_12415</name>
</gene>
<keyword evidence="1" id="KW-0732">Signal</keyword>
<feature type="chain" id="PRO_5045603571" evidence="1">
    <location>
        <begin position="25"/>
        <end position="154"/>
    </location>
</feature>
<dbReference type="PANTHER" id="PTHR38599">
    <property type="entry name" value="CUPIN DOMAIN PROTEIN (AFU_ORTHOLOGUE AFUA_3G13620)"/>
    <property type="match status" value="1"/>
</dbReference>
<dbReference type="RefSeq" id="WP_204636408.1">
    <property type="nucleotide sequence ID" value="NZ_CP183983.1"/>
</dbReference>
<evidence type="ECO:0000259" key="2">
    <source>
        <dbReference type="Pfam" id="PF07883"/>
    </source>
</evidence>
<comment type="caution">
    <text evidence="3">The sequence shown here is derived from an EMBL/GenBank/DDBJ whole genome shotgun (WGS) entry which is preliminary data.</text>
</comment>
<keyword evidence="4" id="KW-1185">Reference proteome</keyword>
<feature type="signal peptide" evidence="1">
    <location>
        <begin position="1"/>
        <end position="24"/>
    </location>
</feature>
<protein>
    <submittedName>
        <fullName evidence="3">Cupin domain-containing protein</fullName>
    </submittedName>
</protein>